<dbReference type="OrthoDB" id="10554628at2759"/>
<gene>
    <name evidence="1" type="ORF">AURDEDRAFT_177413</name>
</gene>
<name>J0WNT7_AURST</name>
<protein>
    <submittedName>
        <fullName evidence="1">Uncharacterized protein</fullName>
    </submittedName>
</protein>
<proteinExistence type="predicted"/>
<dbReference type="EMBL" id="JH688199">
    <property type="protein sequence ID" value="EJD33502.1"/>
    <property type="molecule type" value="Genomic_DNA"/>
</dbReference>
<keyword evidence="2" id="KW-1185">Reference proteome</keyword>
<evidence type="ECO:0000313" key="2">
    <source>
        <dbReference type="Proteomes" id="UP000006514"/>
    </source>
</evidence>
<dbReference type="KEGG" id="adl:AURDEDRAFT_177413"/>
<reference evidence="2" key="1">
    <citation type="journal article" date="2012" name="Science">
        <title>The Paleozoic origin of enzymatic lignin decomposition reconstructed from 31 fungal genomes.</title>
        <authorList>
            <person name="Floudas D."/>
            <person name="Binder M."/>
            <person name="Riley R."/>
            <person name="Barry K."/>
            <person name="Blanchette R.A."/>
            <person name="Henrissat B."/>
            <person name="Martinez A.T."/>
            <person name="Otillar R."/>
            <person name="Spatafora J.W."/>
            <person name="Yadav J.S."/>
            <person name="Aerts A."/>
            <person name="Benoit I."/>
            <person name="Boyd A."/>
            <person name="Carlson A."/>
            <person name="Copeland A."/>
            <person name="Coutinho P.M."/>
            <person name="de Vries R.P."/>
            <person name="Ferreira P."/>
            <person name="Findley K."/>
            <person name="Foster B."/>
            <person name="Gaskell J."/>
            <person name="Glotzer D."/>
            <person name="Gorecki P."/>
            <person name="Heitman J."/>
            <person name="Hesse C."/>
            <person name="Hori C."/>
            <person name="Igarashi K."/>
            <person name="Jurgens J.A."/>
            <person name="Kallen N."/>
            <person name="Kersten P."/>
            <person name="Kohler A."/>
            <person name="Kuees U."/>
            <person name="Kumar T.K.A."/>
            <person name="Kuo A."/>
            <person name="LaButti K."/>
            <person name="Larrondo L.F."/>
            <person name="Lindquist E."/>
            <person name="Ling A."/>
            <person name="Lombard V."/>
            <person name="Lucas S."/>
            <person name="Lundell T."/>
            <person name="Martin R."/>
            <person name="McLaughlin D.J."/>
            <person name="Morgenstern I."/>
            <person name="Morin E."/>
            <person name="Murat C."/>
            <person name="Nagy L.G."/>
            <person name="Nolan M."/>
            <person name="Ohm R.A."/>
            <person name="Patyshakuliyeva A."/>
            <person name="Rokas A."/>
            <person name="Ruiz-Duenas F.J."/>
            <person name="Sabat G."/>
            <person name="Salamov A."/>
            <person name="Samejima M."/>
            <person name="Schmutz J."/>
            <person name="Slot J.C."/>
            <person name="St John F."/>
            <person name="Stenlid J."/>
            <person name="Sun H."/>
            <person name="Sun S."/>
            <person name="Syed K."/>
            <person name="Tsang A."/>
            <person name="Wiebenga A."/>
            <person name="Young D."/>
            <person name="Pisabarro A."/>
            <person name="Eastwood D.C."/>
            <person name="Martin F."/>
            <person name="Cullen D."/>
            <person name="Grigoriev I.V."/>
            <person name="Hibbett D.S."/>
        </authorList>
    </citation>
    <scope>NUCLEOTIDE SEQUENCE [LARGE SCALE GENOMIC DNA]</scope>
    <source>
        <strain evidence="2">TFB10046</strain>
    </source>
</reference>
<evidence type="ECO:0000313" key="1">
    <source>
        <dbReference type="EMBL" id="EJD33502.1"/>
    </source>
</evidence>
<dbReference type="InParanoid" id="J0WNT7"/>
<accession>J0WNT7</accession>
<dbReference type="Proteomes" id="UP000006514">
    <property type="component" value="Unassembled WGS sequence"/>
</dbReference>
<sequence length="83" mass="9674">MTRNHPKKYRKTIARMTTGGVPPGIHGVAFLINRRRARLAQWLGRNNVLTRSEHRQLEADYAQLSGSGYEYNTQINRFVHPLW</sequence>
<dbReference type="AlphaFoldDB" id="J0WNT7"/>
<organism evidence="1 2">
    <name type="scientific">Auricularia subglabra (strain TFB-10046 / SS5)</name>
    <name type="common">White-rot fungus</name>
    <name type="synonym">Auricularia delicata (strain TFB10046)</name>
    <dbReference type="NCBI Taxonomy" id="717982"/>
    <lineage>
        <taxon>Eukaryota</taxon>
        <taxon>Fungi</taxon>
        <taxon>Dikarya</taxon>
        <taxon>Basidiomycota</taxon>
        <taxon>Agaricomycotina</taxon>
        <taxon>Agaricomycetes</taxon>
        <taxon>Auriculariales</taxon>
        <taxon>Auriculariaceae</taxon>
        <taxon>Auricularia</taxon>
    </lineage>
</organism>